<dbReference type="Proteomes" id="UP000034543">
    <property type="component" value="Unassembled WGS sequence"/>
</dbReference>
<reference evidence="1 2" key="1">
    <citation type="journal article" date="2015" name="Nature">
        <title>rRNA introns, odd ribosomes, and small enigmatic genomes across a large radiation of phyla.</title>
        <authorList>
            <person name="Brown C.T."/>
            <person name="Hug L.A."/>
            <person name="Thomas B.C."/>
            <person name="Sharon I."/>
            <person name="Castelle C.J."/>
            <person name="Singh A."/>
            <person name="Wilkins M.J."/>
            <person name="Williams K.H."/>
            <person name="Banfield J.F."/>
        </authorList>
    </citation>
    <scope>NUCLEOTIDE SEQUENCE [LARGE SCALE GENOMIC DNA]</scope>
</reference>
<dbReference type="AlphaFoldDB" id="A0A0G1CKV7"/>
<sequence>MSSRKLLTPTTKAQPKPNLEPKAYIILPAVGFEPEKLGSKITQKAFKAQFLLKILTEN</sequence>
<protein>
    <submittedName>
        <fullName evidence="1">Uncharacterized protein</fullName>
    </submittedName>
</protein>
<evidence type="ECO:0000313" key="2">
    <source>
        <dbReference type="Proteomes" id="UP000034543"/>
    </source>
</evidence>
<dbReference type="EMBL" id="LCFB01000002">
    <property type="protein sequence ID" value="KKS86129.1"/>
    <property type="molecule type" value="Genomic_DNA"/>
</dbReference>
<gene>
    <name evidence="1" type="ORF">UV59_C0002G0004</name>
</gene>
<dbReference type="STRING" id="1618436.UV59_C0002G0004"/>
<accession>A0A0G1CKV7</accession>
<organism evidence="1 2">
    <name type="scientific">Candidatus Gottesmanbacteria bacterium GW2011_GWA1_43_11</name>
    <dbReference type="NCBI Taxonomy" id="1618436"/>
    <lineage>
        <taxon>Bacteria</taxon>
        <taxon>Candidatus Gottesmaniibacteriota</taxon>
    </lineage>
</organism>
<proteinExistence type="predicted"/>
<comment type="caution">
    <text evidence="1">The sequence shown here is derived from an EMBL/GenBank/DDBJ whole genome shotgun (WGS) entry which is preliminary data.</text>
</comment>
<evidence type="ECO:0000313" key="1">
    <source>
        <dbReference type="EMBL" id="KKS86129.1"/>
    </source>
</evidence>
<name>A0A0G1CKV7_9BACT</name>